<organism evidence="2 3">
    <name type="scientific">Dreissena polymorpha</name>
    <name type="common">Zebra mussel</name>
    <name type="synonym">Mytilus polymorpha</name>
    <dbReference type="NCBI Taxonomy" id="45954"/>
    <lineage>
        <taxon>Eukaryota</taxon>
        <taxon>Metazoa</taxon>
        <taxon>Spiralia</taxon>
        <taxon>Lophotrochozoa</taxon>
        <taxon>Mollusca</taxon>
        <taxon>Bivalvia</taxon>
        <taxon>Autobranchia</taxon>
        <taxon>Heteroconchia</taxon>
        <taxon>Euheterodonta</taxon>
        <taxon>Imparidentia</taxon>
        <taxon>Neoheterodontei</taxon>
        <taxon>Myida</taxon>
        <taxon>Dreissenoidea</taxon>
        <taxon>Dreissenidae</taxon>
        <taxon>Dreissena</taxon>
    </lineage>
</organism>
<reference evidence="2" key="1">
    <citation type="journal article" date="2019" name="bioRxiv">
        <title>The Genome of the Zebra Mussel, Dreissena polymorpha: A Resource for Invasive Species Research.</title>
        <authorList>
            <person name="McCartney M.A."/>
            <person name="Auch B."/>
            <person name="Kono T."/>
            <person name="Mallez S."/>
            <person name="Zhang Y."/>
            <person name="Obille A."/>
            <person name="Becker A."/>
            <person name="Abrahante J.E."/>
            <person name="Garbe J."/>
            <person name="Badalamenti J.P."/>
            <person name="Herman A."/>
            <person name="Mangelson H."/>
            <person name="Liachko I."/>
            <person name="Sullivan S."/>
            <person name="Sone E.D."/>
            <person name="Koren S."/>
            <person name="Silverstein K.A.T."/>
            <person name="Beckman K.B."/>
            <person name="Gohl D.M."/>
        </authorList>
    </citation>
    <scope>NUCLEOTIDE SEQUENCE</scope>
    <source>
        <strain evidence="2">Duluth1</strain>
        <tissue evidence="2">Whole animal</tissue>
    </source>
</reference>
<gene>
    <name evidence="2" type="ORF">DPMN_086572</name>
</gene>
<protein>
    <submittedName>
        <fullName evidence="2">Uncharacterized protein</fullName>
    </submittedName>
</protein>
<evidence type="ECO:0000313" key="3">
    <source>
        <dbReference type="Proteomes" id="UP000828390"/>
    </source>
</evidence>
<comment type="caution">
    <text evidence="2">The sequence shown here is derived from an EMBL/GenBank/DDBJ whole genome shotgun (WGS) entry which is preliminary data.</text>
</comment>
<dbReference type="AlphaFoldDB" id="A0A9D4KRG0"/>
<proteinExistence type="predicted"/>
<reference evidence="2" key="2">
    <citation type="submission" date="2020-11" db="EMBL/GenBank/DDBJ databases">
        <authorList>
            <person name="McCartney M.A."/>
            <person name="Auch B."/>
            <person name="Kono T."/>
            <person name="Mallez S."/>
            <person name="Becker A."/>
            <person name="Gohl D.M."/>
            <person name="Silverstein K.A.T."/>
            <person name="Koren S."/>
            <person name="Bechman K.B."/>
            <person name="Herman A."/>
            <person name="Abrahante J.E."/>
            <person name="Garbe J."/>
        </authorList>
    </citation>
    <scope>NUCLEOTIDE SEQUENCE</scope>
    <source>
        <strain evidence="2">Duluth1</strain>
        <tissue evidence="2">Whole animal</tissue>
    </source>
</reference>
<evidence type="ECO:0000313" key="2">
    <source>
        <dbReference type="EMBL" id="KAH3844314.1"/>
    </source>
</evidence>
<feature type="non-terminal residue" evidence="2">
    <location>
        <position position="1"/>
    </location>
</feature>
<feature type="compositionally biased region" description="Basic and acidic residues" evidence="1">
    <location>
        <begin position="1"/>
        <end position="12"/>
    </location>
</feature>
<dbReference type="EMBL" id="JAIWYP010000003">
    <property type="protein sequence ID" value="KAH3844314.1"/>
    <property type="molecule type" value="Genomic_DNA"/>
</dbReference>
<name>A0A9D4KRG0_DREPO</name>
<accession>A0A9D4KRG0</accession>
<keyword evidence="3" id="KW-1185">Reference proteome</keyword>
<dbReference type="Proteomes" id="UP000828390">
    <property type="component" value="Unassembled WGS sequence"/>
</dbReference>
<evidence type="ECO:0000256" key="1">
    <source>
        <dbReference type="SAM" id="MobiDB-lite"/>
    </source>
</evidence>
<feature type="region of interest" description="Disordered" evidence="1">
    <location>
        <begin position="1"/>
        <end position="49"/>
    </location>
</feature>
<sequence length="101" mass="11740">GVHHNVESRHNIESPASNEHTDHDDEQYANIGQIRCTSGADRQDRHEGEPQLVYADIDIEFLDKFMVKRPTQREHVTTMYTTIDFERTLQQTQRESGDMIA</sequence>